<protein>
    <submittedName>
        <fullName evidence="7">Histidine kinase</fullName>
    </submittedName>
</protein>
<evidence type="ECO:0000256" key="2">
    <source>
        <dbReference type="ARBA" id="ARBA00022777"/>
    </source>
</evidence>
<reference evidence="7 8" key="1">
    <citation type="journal article" date="2011" name="J. Bacteriol.">
        <title>Genome sequence of 'Pedosphaera parvula' Ellin514, an aerobic Verrucomicrobial isolate from pasture soil.</title>
        <authorList>
            <person name="Kant R."/>
            <person name="van Passel M.W."/>
            <person name="Sangwan P."/>
            <person name="Palva A."/>
            <person name="Lucas S."/>
            <person name="Copeland A."/>
            <person name="Lapidus A."/>
            <person name="Glavina Del Rio T."/>
            <person name="Dalin E."/>
            <person name="Tice H."/>
            <person name="Bruce D."/>
            <person name="Goodwin L."/>
            <person name="Pitluck S."/>
            <person name="Chertkov O."/>
            <person name="Larimer F.W."/>
            <person name="Land M.L."/>
            <person name="Hauser L."/>
            <person name="Brettin T.S."/>
            <person name="Detter J.C."/>
            <person name="Han S."/>
            <person name="de Vos W.M."/>
            <person name="Janssen P.H."/>
            <person name="Smidt H."/>
        </authorList>
    </citation>
    <scope>NUCLEOTIDE SEQUENCE [LARGE SCALE GENOMIC DNA]</scope>
    <source>
        <strain evidence="7 8">Ellin514</strain>
    </source>
</reference>
<feature type="transmembrane region" description="Helical" evidence="4">
    <location>
        <begin position="321"/>
        <end position="342"/>
    </location>
</feature>
<dbReference type="OrthoDB" id="176246at2"/>
<evidence type="ECO:0000313" key="7">
    <source>
        <dbReference type="EMBL" id="EEF60588.1"/>
    </source>
</evidence>
<keyword evidence="3" id="KW-0902">Two-component regulatory system</keyword>
<keyword evidence="2 7" id="KW-0418">Kinase</keyword>
<name>B9XHL0_PEDPL</name>
<dbReference type="AlphaFoldDB" id="B9XHL0"/>
<sequence length="565" mass="62674" precursor="true">MTRPTVKKILILLGSWIGFLALAHSELASNTADGFEIRSASAANKQLSIRQNEVNLGALPTQITFRFWPRTNNPSSTMRVRYKLEGYEDVWHDGTSEMFVAIRFYNEAQDQVGQKVFTVSGESVGWRGSLATSSLTHRREMFTCPPGTAQFWVVITSAGPPAAVGAYIVANLKVSKITTNGPPVELITWPLDSEPRTAAEPAVVKGWRPDGGRPSMARIVTIGENPSQKAFGIFDTDGTTHAEWHTTVDAAPRAQPGDQMLIEWDEMYSIGVNDMTAAHFSALPVGRYVLHVENFDVLGRPTGIQASLNVIVPPPFWLKPAFWGFVITLLVVLVLGIGRYLTARRMQREVVRLRWREDLEKERLRIARDIHDDLGARLTEISLASELAKGKQNLPKFATEDFDQISGMCREMVTALYETVWAVNPKNDNLDALGEYLCQISIRLCEQAHLSCRLQVAELPKNVEISSRDRHNIAMSVTEAVHNVIKHAKASEVILSVDFESEVLNISVQDNGCGFVEANVPGRNGLNNMRERQASIGGTCRVESRASGGTTVYIRVTIDSRHQHS</sequence>
<evidence type="ECO:0000259" key="5">
    <source>
        <dbReference type="Pfam" id="PF02518"/>
    </source>
</evidence>
<dbReference type="GO" id="GO:0016020">
    <property type="term" value="C:membrane"/>
    <property type="evidence" value="ECO:0007669"/>
    <property type="project" value="InterPro"/>
</dbReference>
<dbReference type="PANTHER" id="PTHR24421">
    <property type="entry name" value="NITRATE/NITRITE SENSOR PROTEIN NARX-RELATED"/>
    <property type="match status" value="1"/>
</dbReference>
<dbReference type="EMBL" id="ABOX02000015">
    <property type="protein sequence ID" value="EEF60588.1"/>
    <property type="molecule type" value="Genomic_DNA"/>
</dbReference>
<comment type="caution">
    <text evidence="7">The sequence shown here is derived from an EMBL/GenBank/DDBJ whole genome shotgun (WGS) entry which is preliminary data.</text>
</comment>
<dbReference type="InterPro" id="IPR050482">
    <property type="entry name" value="Sensor_HK_TwoCompSys"/>
</dbReference>
<dbReference type="InterPro" id="IPR003594">
    <property type="entry name" value="HATPase_dom"/>
</dbReference>
<evidence type="ECO:0000256" key="4">
    <source>
        <dbReference type="SAM" id="Phobius"/>
    </source>
</evidence>
<dbReference type="STRING" id="320771.Cflav_PD6178"/>
<dbReference type="GO" id="GO:0000155">
    <property type="term" value="F:phosphorelay sensor kinase activity"/>
    <property type="evidence" value="ECO:0007669"/>
    <property type="project" value="InterPro"/>
</dbReference>
<dbReference type="InterPro" id="IPR036890">
    <property type="entry name" value="HATPase_C_sf"/>
</dbReference>
<keyword evidence="1" id="KW-0808">Transferase</keyword>
<dbReference type="Pfam" id="PF07730">
    <property type="entry name" value="HisKA_3"/>
    <property type="match status" value="1"/>
</dbReference>
<dbReference type="Gene3D" id="3.30.565.10">
    <property type="entry name" value="Histidine kinase-like ATPase, C-terminal domain"/>
    <property type="match status" value="1"/>
</dbReference>
<dbReference type="Proteomes" id="UP000003688">
    <property type="component" value="Unassembled WGS sequence"/>
</dbReference>
<keyword evidence="8" id="KW-1185">Reference proteome</keyword>
<dbReference type="InterPro" id="IPR011712">
    <property type="entry name" value="Sig_transdc_His_kin_sub3_dim/P"/>
</dbReference>
<organism evidence="7 8">
    <name type="scientific">Pedosphaera parvula (strain Ellin514)</name>
    <dbReference type="NCBI Taxonomy" id="320771"/>
    <lineage>
        <taxon>Bacteria</taxon>
        <taxon>Pseudomonadati</taxon>
        <taxon>Verrucomicrobiota</taxon>
        <taxon>Pedosphaerae</taxon>
        <taxon>Pedosphaerales</taxon>
        <taxon>Pedosphaeraceae</taxon>
        <taxon>Pedosphaera</taxon>
    </lineage>
</organism>
<feature type="domain" description="Histidine kinase/HSP90-like ATPase" evidence="5">
    <location>
        <begin position="474"/>
        <end position="556"/>
    </location>
</feature>
<keyword evidence="4" id="KW-1133">Transmembrane helix</keyword>
<feature type="domain" description="Signal transduction histidine kinase subgroup 3 dimerisation and phosphoacceptor" evidence="6">
    <location>
        <begin position="362"/>
        <end position="426"/>
    </location>
</feature>
<accession>B9XHL0</accession>
<dbReference type="CDD" id="cd16917">
    <property type="entry name" value="HATPase_UhpB-NarQ-NarX-like"/>
    <property type="match status" value="1"/>
</dbReference>
<dbReference type="SUPFAM" id="SSF55874">
    <property type="entry name" value="ATPase domain of HSP90 chaperone/DNA topoisomerase II/histidine kinase"/>
    <property type="match status" value="1"/>
</dbReference>
<dbReference type="Gene3D" id="1.20.5.1930">
    <property type="match status" value="1"/>
</dbReference>
<dbReference type="RefSeq" id="WP_007415304.1">
    <property type="nucleotide sequence ID" value="NZ_ABOX02000015.1"/>
</dbReference>
<evidence type="ECO:0000313" key="8">
    <source>
        <dbReference type="Proteomes" id="UP000003688"/>
    </source>
</evidence>
<keyword evidence="4" id="KW-0472">Membrane</keyword>
<gene>
    <name evidence="7" type="ORF">Cflav_PD6178</name>
</gene>
<evidence type="ECO:0000256" key="3">
    <source>
        <dbReference type="ARBA" id="ARBA00023012"/>
    </source>
</evidence>
<dbReference type="GO" id="GO:0046983">
    <property type="term" value="F:protein dimerization activity"/>
    <property type="evidence" value="ECO:0007669"/>
    <property type="project" value="InterPro"/>
</dbReference>
<evidence type="ECO:0000256" key="1">
    <source>
        <dbReference type="ARBA" id="ARBA00022679"/>
    </source>
</evidence>
<keyword evidence="4" id="KW-0812">Transmembrane</keyword>
<evidence type="ECO:0000259" key="6">
    <source>
        <dbReference type="Pfam" id="PF07730"/>
    </source>
</evidence>
<proteinExistence type="predicted"/>
<dbReference type="Pfam" id="PF02518">
    <property type="entry name" value="HATPase_c"/>
    <property type="match status" value="1"/>
</dbReference>